<accession>A0ABS2HJF2</accession>
<feature type="domain" description="Glycosyl transferase family 1" evidence="1">
    <location>
        <begin position="187"/>
        <end position="335"/>
    </location>
</feature>
<protein>
    <submittedName>
        <fullName evidence="3">Glycosyltransferase family 4 protein</fullName>
    </submittedName>
</protein>
<feature type="domain" description="Glycosyltransferase subfamily 4-like N-terminal" evidence="2">
    <location>
        <begin position="29"/>
        <end position="168"/>
    </location>
</feature>
<dbReference type="InterPro" id="IPR050194">
    <property type="entry name" value="Glycosyltransferase_grp1"/>
</dbReference>
<evidence type="ECO:0000313" key="3">
    <source>
        <dbReference type="EMBL" id="MBM7035982.1"/>
    </source>
</evidence>
<reference evidence="3 4" key="1">
    <citation type="submission" date="2021-02" db="EMBL/GenBank/DDBJ databases">
        <authorList>
            <person name="Park J.-S."/>
        </authorList>
    </citation>
    <scope>NUCLEOTIDE SEQUENCE [LARGE SCALE GENOMIC DNA]</scope>
    <source>
        <strain evidence="3 4">188UL20-2</strain>
    </source>
</reference>
<organism evidence="3 4">
    <name type="scientific">Vibrio ulleungensis</name>
    <dbReference type="NCBI Taxonomy" id="2807619"/>
    <lineage>
        <taxon>Bacteria</taxon>
        <taxon>Pseudomonadati</taxon>
        <taxon>Pseudomonadota</taxon>
        <taxon>Gammaproteobacteria</taxon>
        <taxon>Vibrionales</taxon>
        <taxon>Vibrionaceae</taxon>
        <taxon>Vibrio</taxon>
    </lineage>
</organism>
<evidence type="ECO:0000313" key="4">
    <source>
        <dbReference type="Proteomes" id="UP000809621"/>
    </source>
</evidence>
<dbReference type="Proteomes" id="UP000809621">
    <property type="component" value="Unassembled WGS sequence"/>
</dbReference>
<dbReference type="PANTHER" id="PTHR45947">
    <property type="entry name" value="SULFOQUINOVOSYL TRANSFERASE SQD2"/>
    <property type="match status" value="1"/>
</dbReference>
<dbReference type="InterPro" id="IPR001296">
    <property type="entry name" value="Glyco_trans_1"/>
</dbReference>
<keyword evidence="4" id="KW-1185">Reference proteome</keyword>
<proteinExistence type="predicted"/>
<dbReference type="EMBL" id="JAFEUM010000002">
    <property type="protein sequence ID" value="MBM7035982.1"/>
    <property type="molecule type" value="Genomic_DNA"/>
</dbReference>
<name>A0ABS2HJF2_9VIBR</name>
<comment type="caution">
    <text evidence="3">The sequence shown here is derived from an EMBL/GenBank/DDBJ whole genome shotgun (WGS) entry which is preliminary data.</text>
</comment>
<dbReference type="CDD" id="cd03801">
    <property type="entry name" value="GT4_PimA-like"/>
    <property type="match status" value="1"/>
</dbReference>
<dbReference type="Pfam" id="PF00534">
    <property type="entry name" value="Glycos_transf_1"/>
    <property type="match status" value="1"/>
</dbReference>
<dbReference type="Gene3D" id="3.40.50.2000">
    <property type="entry name" value="Glycogen Phosphorylase B"/>
    <property type="match status" value="2"/>
</dbReference>
<dbReference type="InterPro" id="IPR028098">
    <property type="entry name" value="Glyco_trans_4-like_N"/>
</dbReference>
<sequence length="357" mass="39583">MQFTSSYRGGSNVVRHATDIWLLLDSLTFGGIESYVLELAKGLKQQGQVAQVVLLSKHDEESLLIDKLKQANIRFRYLHQLVEAQPSTSLPTLTKQLFIASRKHKPKVIHAHGYKASIINKLTPHRAKTVVTYHSGETPKGRVWLYDFIDRYTAGLATHNLTVSAQISQKIPYSTTTLNNFIAVNNVQPSTGKQVAFVGRLSHEKGPDQFVSLAATMPDTEFHLYGDGPMRSEITLQSGSNVHLMGFASDMDRAWSNIGLLVISSRFEGLAMTAIEAMARGIPVVSTRVGAMDSLIAHDVNGWLVDSPDQLAQFVKRWQELTPKQRNKISACARQTVVEEFSSEAVVTQLLNHYAIA</sequence>
<dbReference type="PANTHER" id="PTHR45947:SF3">
    <property type="entry name" value="SULFOQUINOVOSYL TRANSFERASE SQD2"/>
    <property type="match status" value="1"/>
</dbReference>
<dbReference type="SUPFAM" id="SSF53756">
    <property type="entry name" value="UDP-Glycosyltransferase/glycogen phosphorylase"/>
    <property type="match status" value="1"/>
</dbReference>
<evidence type="ECO:0000259" key="2">
    <source>
        <dbReference type="Pfam" id="PF13439"/>
    </source>
</evidence>
<dbReference type="Pfam" id="PF13439">
    <property type="entry name" value="Glyco_transf_4"/>
    <property type="match status" value="1"/>
</dbReference>
<evidence type="ECO:0000259" key="1">
    <source>
        <dbReference type="Pfam" id="PF00534"/>
    </source>
</evidence>
<gene>
    <name evidence="3" type="ORF">JQC93_06125</name>
</gene>
<dbReference type="RefSeq" id="WP_205157596.1">
    <property type="nucleotide sequence ID" value="NZ_JAFEUM010000002.1"/>
</dbReference>